<reference evidence="2 3" key="1">
    <citation type="submission" date="2016-01" db="EMBL/GenBank/DDBJ databases">
        <authorList>
            <person name="Oliw E.H."/>
        </authorList>
    </citation>
    <scope>NUCLEOTIDE SEQUENCE [LARGE SCALE GENOMIC DNA]</scope>
    <source>
        <strain evidence="2 3">Kerr 14</strain>
    </source>
</reference>
<dbReference type="Proteomes" id="UP000191897">
    <property type="component" value="Unassembled WGS sequence"/>
</dbReference>
<protein>
    <submittedName>
        <fullName evidence="2">Uncharacterized protein</fullName>
    </submittedName>
</protein>
<proteinExistence type="predicted"/>
<organism evidence="2 3">
    <name type="scientific">Agrobacterium tumefaciens str. Kerr 14</name>
    <dbReference type="NCBI Taxonomy" id="1183424"/>
    <lineage>
        <taxon>Bacteria</taxon>
        <taxon>Pseudomonadati</taxon>
        <taxon>Pseudomonadota</taxon>
        <taxon>Alphaproteobacteria</taxon>
        <taxon>Hyphomicrobiales</taxon>
        <taxon>Rhizobiaceae</taxon>
        <taxon>Rhizobium/Agrobacterium group</taxon>
        <taxon>Agrobacterium</taxon>
        <taxon>Agrobacterium tumefaciens complex</taxon>
    </lineage>
</organism>
<dbReference type="EMBL" id="FBWC01000019">
    <property type="protein sequence ID" value="CUX44764.1"/>
    <property type="molecule type" value="Genomic_DNA"/>
</dbReference>
<sequence length="178" mass="19575">MIERGETPGDVIGLIECGGGGGDQPDAGGDGGERRKQGEGLKGGDGMAAAQRLRGHVQHRQMIGHKECIEFRGLELLCEAREMGETEIRIREGARITPRTRVETDGPHEGAEMQFAIICHGFAFVDVFGSRGALLMALTAGRPLLVATISLPDDRRGEDYSDYDFRTERFLLKFCIWR</sequence>
<dbReference type="AlphaFoldDB" id="A0A1S7QZL5"/>
<name>A0A1S7QZL5_AGRTU</name>
<evidence type="ECO:0000313" key="3">
    <source>
        <dbReference type="Proteomes" id="UP000191897"/>
    </source>
</evidence>
<evidence type="ECO:0000313" key="2">
    <source>
        <dbReference type="EMBL" id="CUX44764.1"/>
    </source>
</evidence>
<accession>A0A1S7QZL5</accession>
<gene>
    <name evidence="2" type="ORF">AGR4C_Lc10135</name>
</gene>
<feature type="region of interest" description="Disordered" evidence="1">
    <location>
        <begin position="1"/>
        <end position="47"/>
    </location>
</feature>
<evidence type="ECO:0000256" key="1">
    <source>
        <dbReference type="SAM" id="MobiDB-lite"/>
    </source>
</evidence>